<dbReference type="Proteomes" id="UP001220509">
    <property type="component" value="Chromosome"/>
</dbReference>
<keyword evidence="1" id="KW-0812">Transmembrane</keyword>
<reference evidence="2 3" key="1">
    <citation type="submission" date="2023-02" db="EMBL/GenBank/DDBJ databases">
        <title>Genome sequence of Paenibacillus kyungheensis KACC 18744.</title>
        <authorList>
            <person name="Kim S."/>
            <person name="Heo J."/>
            <person name="Kwon S.-W."/>
        </authorList>
    </citation>
    <scope>NUCLEOTIDE SEQUENCE [LARGE SCALE GENOMIC DNA]</scope>
    <source>
        <strain evidence="2 3">KACC 18744</strain>
    </source>
</reference>
<evidence type="ECO:0000313" key="3">
    <source>
        <dbReference type="Proteomes" id="UP001220509"/>
    </source>
</evidence>
<dbReference type="InterPro" id="IPR021359">
    <property type="entry name" value="DUF2812"/>
</dbReference>
<proteinExistence type="predicted"/>
<keyword evidence="1" id="KW-1133">Transmembrane helix</keyword>
<evidence type="ECO:0000256" key="1">
    <source>
        <dbReference type="SAM" id="Phobius"/>
    </source>
</evidence>
<protein>
    <submittedName>
        <fullName evidence="2">DUF2812 domain-containing protein</fullName>
    </submittedName>
</protein>
<dbReference type="EMBL" id="CP117416">
    <property type="protein sequence ID" value="WCT55860.1"/>
    <property type="molecule type" value="Genomic_DNA"/>
</dbReference>
<dbReference type="RefSeq" id="WP_273614207.1">
    <property type="nucleotide sequence ID" value="NZ_CP117416.1"/>
</dbReference>
<gene>
    <name evidence="2" type="ORF">PQ456_22385</name>
</gene>
<feature type="transmembrane region" description="Helical" evidence="1">
    <location>
        <begin position="118"/>
        <end position="137"/>
    </location>
</feature>
<name>A0AAX3M1Q5_9BACL</name>
<dbReference type="AlphaFoldDB" id="A0AAX3M1Q5"/>
<organism evidence="2 3">
    <name type="scientific">Paenibacillus kyungheensis</name>
    <dbReference type="NCBI Taxonomy" id="1452732"/>
    <lineage>
        <taxon>Bacteria</taxon>
        <taxon>Bacillati</taxon>
        <taxon>Bacillota</taxon>
        <taxon>Bacilli</taxon>
        <taxon>Bacillales</taxon>
        <taxon>Paenibacillaceae</taxon>
        <taxon>Paenibacillus</taxon>
    </lineage>
</organism>
<feature type="transmembrane region" description="Helical" evidence="1">
    <location>
        <begin position="143"/>
        <end position="162"/>
    </location>
</feature>
<dbReference type="KEGG" id="pka:PQ456_22385"/>
<keyword evidence="1" id="KW-0472">Membrane</keyword>
<evidence type="ECO:0000313" key="2">
    <source>
        <dbReference type="EMBL" id="WCT55860.1"/>
    </source>
</evidence>
<dbReference type="Pfam" id="PF11193">
    <property type="entry name" value="DUF2812"/>
    <property type="match status" value="1"/>
</dbReference>
<sequence length="180" mass="21971">MSNKNVFRWWWSWESEKIERWIEAQEIQGWHLVQVKSKLLRFQFAKGSPRTMRYVFDYQHDVDEDYKQLYEDAGWEQMYAKNNWYLWRKSYLADHPEQRPEIYSDVDSIVQRNNRIKTTLLTVGLVLIPILIMNMMLQPMWQIRTTILVVYLLIFALFLYGITRLNAQNRRLQEKSTSLK</sequence>
<keyword evidence="3" id="KW-1185">Reference proteome</keyword>
<accession>A0AAX3M1Q5</accession>